<evidence type="ECO:0000256" key="4">
    <source>
        <dbReference type="SAM" id="MobiDB-lite"/>
    </source>
</evidence>
<dbReference type="InterPro" id="IPR050140">
    <property type="entry name" value="SRY-related_HMG-box_TF-like"/>
</dbReference>
<feature type="compositionally biased region" description="Polar residues" evidence="4">
    <location>
        <begin position="262"/>
        <end position="273"/>
    </location>
</feature>
<dbReference type="SUPFAM" id="SSF47095">
    <property type="entry name" value="HMG-box"/>
    <property type="match status" value="1"/>
</dbReference>
<dbReference type="CDD" id="cd01389">
    <property type="entry name" value="HMG-box_ROX1-like"/>
    <property type="match status" value="1"/>
</dbReference>
<dbReference type="PROSITE" id="PS50118">
    <property type="entry name" value="HMG_BOX_2"/>
    <property type="match status" value="1"/>
</dbReference>
<dbReference type="EMBL" id="CAMKVN010000701">
    <property type="protein sequence ID" value="CAI2170446.1"/>
    <property type="molecule type" value="Genomic_DNA"/>
</dbReference>
<sequence length="403" mass="46234">MPKVKSDKFPNFNIDISALTNSTTSILAPAVIHSPSHMMPADIIQSTEPPSPYFQIDEILVQRLNEEEYSLIQIPPYQLTLSIRDLLSSARKNRKNKNKSKDKIPRPQNAWVLFRKDYEANQRMRFPDKSLKMKNVSTDAGKVWRKQSPKVKRYFEILSRLAHDQHKILYPDYKYTPKKKIPITKENTLKDWIFKDGTIKQSVNTTSTTINVEASNENASESVTPKQPKQIDIQSHQLKQSEPPQHISTSPSLSPPSSPESWNPQTPSSTQNVHFSNFSTVTSILTYEESSTFYNYQPLSVENETLNSDINQNPLFNLGELKYYINNDDNIVDENWNLQSTICDQNMIEDAFPTFSNYYSEFDANSLELQQCTPIIMPITLTSSFNDDNSISDLLTESNFVEI</sequence>
<evidence type="ECO:0000313" key="7">
    <source>
        <dbReference type="Proteomes" id="UP001153678"/>
    </source>
</evidence>
<keyword evidence="7" id="KW-1185">Reference proteome</keyword>
<dbReference type="OrthoDB" id="6247875at2759"/>
<dbReference type="GO" id="GO:0030154">
    <property type="term" value="P:cell differentiation"/>
    <property type="evidence" value="ECO:0007669"/>
    <property type="project" value="TreeGrafter"/>
</dbReference>
<dbReference type="GO" id="GO:0001228">
    <property type="term" value="F:DNA-binding transcription activator activity, RNA polymerase II-specific"/>
    <property type="evidence" value="ECO:0007669"/>
    <property type="project" value="TreeGrafter"/>
</dbReference>
<dbReference type="AlphaFoldDB" id="A0A9W4SJ56"/>
<accession>A0A9W4SJ56</accession>
<dbReference type="InterPro" id="IPR036910">
    <property type="entry name" value="HMG_box_dom_sf"/>
</dbReference>
<keyword evidence="2" id="KW-0804">Transcription</keyword>
<evidence type="ECO:0000259" key="5">
    <source>
        <dbReference type="PROSITE" id="PS50118"/>
    </source>
</evidence>
<reference evidence="6" key="1">
    <citation type="submission" date="2022-08" db="EMBL/GenBank/DDBJ databases">
        <authorList>
            <person name="Kallberg Y."/>
            <person name="Tangrot J."/>
            <person name="Rosling A."/>
        </authorList>
    </citation>
    <scope>NUCLEOTIDE SEQUENCE</scope>
    <source>
        <strain evidence="6">Wild A</strain>
    </source>
</reference>
<protein>
    <submittedName>
        <fullName evidence="6">16158_t:CDS:1</fullName>
    </submittedName>
</protein>
<feature type="domain" description="HMG box" evidence="5">
    <location>
        <begin position="104"/>
        <end position="174"/>
    </location>
</feature>
<dbReference type="Gene3D" id="1.10.30.10">
    <property type="entry name" value="High mobility group box domain"/>
    <property type="match status" value="1"/>
</dbReference>
<feature type="compositionally biased region" description="Polar residues" evidence="4">
    <location>
        <begin position="214"/>
        <end position="247"/>
    </location>
</feature>
<dbReference type="Pfam" id="PF00505">
    <property type="entry name" value="HMG_box"/>
    <property type="match status" value="1"/>
</dbReference>
<name>A0A9W4SJ56_9GLOM</name>
<proteinExistence type="predicted"/>
<dbReference type="PANTHER" id="PTHR10270">
    <property type="entry name" value="SOX TRANSCRIPTION FACTOR"/>
    <property type="match status" value="1"/>
</dbReference>
<dbReference type="Proteomes" id="UP001153678">
    <property type="component" value="Unassembled WGS sequence"/>
</dbReference>
<dbReference type="SMART" id="SM00398">
    <property type="entry name" value="HMG"/>
    <property type="match status" value="1"/>
</dbReference>
<dbReference type="PANTHER" id="PTHR10270:SF161">
    <property type="entry name" value="SEX-DETERMINING REGION Y PROTEIN"/>
    <property type="match status" value="1"/>
</dbReference>
<evidence type="ECO:0000256" key="2">
    <source>
        <dbReference type="ARBA" id="ARBA00023163"/>
    </source>
</evidence>
<feature type="DNA-binding region" description="HMG box" evidence="3">
    <location>
        <begin position="104"/>
        <end position="174"/>
    </location>
</feature>
<dbReference type="GO" id="GO:0005634">
    <property type="term" value="C:nucleus"/>
    <property type="evidence" value="ECO:0007669"/>
    <property type="project" value="UniProtKB-UniRule"/>
</dbReference>
<feature type="region of interest" description="Disordered" evidence="4">
    <location>
        <begin position="214"/>
        <end position="273"/>
    </location>
</feature>
<evidence type="ECO:0000313" key="6">
    <source>
        <dbReference type="EMBL" id="CAI2170446.1"/>
    </source>
</evidence>
<dbReference type="InterPro" id="IPR009071">
    <property type="entry name" value="HMG_box_dom"/>
</dbReference>
<organism evidence="6 7">
    <name type="scientific">Funneliformis geosporum</name>
    <dbReference type="NCBI Taxonomy" id="1117311"/>
    <lineage>
        <taxon>Eukaryota</taxon>
        <taxon>Fungi</taxon>
        <taxon>Fungi incertae sedis</taxon>
        <taxon>Mucoromycota</taxon>
        <taxon>Glomeromycotina</taxon>
        <taxon>Glomeromycetes</taxon>
        <taxon>Glomerales</taxon>
        <taxon>Glomeraceae</taxon>
        <taxon>Funneliformis</taxon>
    </lineage>
</organism>
<keyword evidence="1 3" id="KW-0238">DNA-binding</keyword>
<evidence type="ECO:0000256" key="3">
    <source>
        <dbReference type="PROSITE-ProRule" id="PRU00267"/>
    </source>
</evidence>
<evidence type="ECO:0000256" key="1">
    <source>
        <dbReference type="ARBA" id="ARBA00023125"/>
    </source>
</evidence>
<gene>
    <name evidence="6" type="ORF">FWILDA_LOCUS4587</name>
</gene>
<dbReference type="GO" id="GO:0000978">
    <property type="term" value="F:RNA polymerase II cis-regulatory region sequence-specific DNA binding"/>
    <property type="evidence" value="ECO:0007669"/>
    <property type="project" value="TreeGrafter"/>
</dbReference>
<comment type="caution">
    <text evidence="6">The sequence shown here is derived from an EMBL/GenBank/DDBJ whole genome shotgun (WGS) entry which is preliminary data.</text>
</comment>
<keyword evidence="3" id="KW-0539">Nucleus</keyword>